<dbReference type="RefSeq" id="WP_091273266.1">
    <property type="nucleotide sequence ID" value="NZ_FNDK01000009.1"/>
</dbReference>
<name>A0A1G8EI93_9BACI</name>
<protein>
    <submittedName>
        <fullName evidence="1">Uncharacterized protein</fullName>
    </submittedName>
</protein>
<evidence type="ECO:0000313" key="1">
    <source>
        <dbReference type="EMBL" id="SDH69587.1"/>
    </source>
</evidence>
<organism evidence="1 2">
    <name type="scientific">Alteribacillus persepolensis</name>
    <dbReference type="NCBI Taxonomy" id="568899"/>
    <lineage>
        <taxon>Bacteria</taxon>
        <taxon>Bacillati</taxon>
        <taxon>Bacillota</taxon>
        <taxon>Bacilli</taxon>
        <taxon>Bacillales</taxon>
        <taxon>Bacillaceae</taxon>
        <taxon>Alteribacillus</taxon>
    </lineage>
</organism>
<dbReference type="EMBL" id="FNDK01000009">
    <property type="protein sequence ID" value="SDH69587.1"/>
    <property type="molecule type" value="Genomic_DNA"/>
</dbReference>
<dbReference type="Proteomes" id="UP000199163">
    <property type="component" value="Unassembled WGS sequence"/>
</dbReference>
<gene>
    <name evidence="1" type="ORF">SAMN05192534_109109</name>
</gene>
<evidence type="ECO:0000313" key="2">
    <source>
        <dbReference type="Proteomes" id="UP000199163"/>
    </source>
</evidence>
<dbReference type="OrthoDB" id="342399at2"/>
<accession>A0A1G8EI93</accession>
<sequence length="213" mass="25125">MDGLELILKAKEFHPQLYTIVISGYDDFKYANPVLLPMFTGVLEKIKMDFIQTKRDRMYVLQLEEAHQIYQSMTFKAFIRDIMYKYITEDTVNLEKSKFQYQDDSLNYVVMVAQLADVENEMTDLQKLKIKVFHETLNQVIHDQNLIGFPNDNCEYVICLPDKNPQRLERKVTDFINEYHARSKGKSPITFSVGRMYSDFVFGKSKMALPPFW</sequence>
<dbReference type="AlphaFoldDB" id="A0A1G8EI93"/>
<proteinExistence type="predicted"/>
<keyword evidence="2" id="KW-1185">Reference proteome</keyword>
<reference evidence="1 2" key="1">
    <citation type="submission" date="2016-10" db="EMBL/GenBank/DDBJ databases">
        <authorList>
            <person name="de Groot N.N."/>
        </authorList>
    </citation>
    <scope>NUCLEOTIDE SEQUENCE [LARGE SCALE GENOMIC DNA]</scope>
    <source>
        <strain evidence="1 2">DSM 21632</strain>
    </source>
</reference>